<protein>
    <recommendedName>
        <fullName evidence="3">Thioesterase domain-containing protein</fullName>
    </recommendedName>
</protein>
<dbReference type="Gene3D" id="3.10.129.10">
    <property type="entry name" value="Hotdog Thioesterase"/>
    <property type="match status" value="1"/>
</dbReference>
<organism evidence="1 2">
    <name type="scientific">Eleusine coracana subsp. coracana</name>
    <dbReference type="NCBI Taxonomy" id="191504"/>
    <lineage>
        <taxon>Eukaryota</taxon>
        <taxon>Viridiplantae</taxon>
        <taxon>Streptophyta</taxon>
        <taxon>Embryophyta</taxon>
        <taxon>Tracheophyta</taxon>
        <taxon>Spermatophyta</taxon>
        <taxon>Magnoliopsida</taxon>
        <taxon>Liliopsida</taxon>
        <taxon>Poales</taxon>
        <taxon>Poaceae</taxon>
        <taxon>PACMAD clade</taxon>
        <taxon>Chloridoideae</taxon>
        <taxon>Cynodonteae</taxon>
        <taxon>Eleusininae</taxon>
        <taxon>Eleusine</taxon>
    </lineage>
</organism>
<comment type="caution">
    <text evidence="1">The sequence shown here is derived from an EMBL/GenBank/DDBJ whole genome shotgun (WGS) entry which is preliminary data.</text>
</comment>
<dbReference type="AlphaFoldDB" id="A0AAV5EW82"/>
<dbReference type="PANTHER" id="PTHR31793:SF25">
    <property type="entry name" value="OS04G0553100 PROTEIN"/>
    <property type="match status" value="1"/>
</dbReference>
<gene>
    <name evidence="1" type="primary">gb14754</name>
    <name evidence="1" type="ORF">PR202_gb14754</name>
</gene>
<sequence>MQQQMGSLGAPHVARLPPQLGTADRRSFCSGHGHRLLRTSRIRLDRVPLPALDAVPKSCLLRDAAITARKSRLLDEDAQSVSESNQLQSVRKEDEFFEVEMMVRDDDLDEFKVVNNAIYASYIQRGRDLLLEKLGIKVSHVAATGKAMALSELNLKYFKPLKSGDRFIVKVKPAKITGVRLIVHHIIETLPDRKLVLEAKATAVFLNEDYCPTRVFPELSARVREMFPCMEC</sequence>
<keyword evidence="2" id="KW-1185">Reference proteome</keyword>
<dbReference type="InterPro" id="IPR029069">
    <property type="entry name" value="HotDog_dom_sf"/>
</dbReference>
<dbReference type="Pfam" id="PF13279">
    <property type="entry name" value="4HBT_2"/>
    <property type="match status" value="1"/>
</dbReference>
<evidence type="ECO:0008006" key="3">
    <source>
        <dbReference type="Google" id="ProtNLM"/>
    </source>
</evidence>
<evidence type="ECO:0000313" key="1">
    <source>
        <dbReference type="EMBL" id="GJN26794.1"/>
    </source>
</evidence>
<accession>A0AAV5EW82</accession>
<dbReference type="SUPFAM" id="SSF54637">
    <property type="entry name" value="Thioesterase/thiol ester dehydrase-isomerase"/>
    <property type="match status" value="1"/>
</dbReference>
<evidence type="ECO:0000313" key="2">
    <source>
        <dbReference type="Proteomes" id="UP001054889"/>
    </source>
</evidence>
<dbReference type="GO" id="GO:0009507">
    <property type="term" value="C:chloroplast"/>
    <property type="evidence" value="ECO:0007669"/>
    <property type="project" value="TreeGrafter"/>
</dbReference>
<proteinExistence type="predicted"/>
<reference evidence="1" key="1">
    <citation type="journal article" date="2018" name="DNA Res.">
        <title>Multiple hybrid de novo genome assembly of finger millet, an orphan allotetraploid crop.</title>
        <authorList>
            <person name="Hatakeyama M."/>
            <person name="Aluri S."/>
            <person name="Balachadran M.T."/>
            <person name="Sivarajan S.R."/>
            <person name="Patrignani A."/>
            <person name="Gruter S."/>
            <person name="Poveda L."/>
            <person name="Shimizu-Inatsugi R."/>
            <person name="Baeten J."/>
            <person name="Francoijs K.J."/>
            <person name="Nataraja K.N."/>
            <person name="Reddy Y.A.N."/>
            <person name="Phadnis S."/>
            <person name="Ravikumar R.L."/>
            <person name="Schlapbach R."/>
            <person name="Sreeman S.M."/>
            <person name="Shimizu K.K."/>
        </authorList>
    </citation>
    <scope>NUCLEOTIDE SEQUENCE</scope>
</reference>
<name>A0AAV5EW82_ELECO</name>
<dbReference type="EMBL" id="BQKI01000079">
    <property type="protein sequence ID" value="GJN26794.1"/>
    <property type="molecule type" value="Genomic_DNA"/>
</dbReference>
<reference evidence="1" key="2">
    <citation type="submission" date="2021-12" db="EMBL/GenBank/DDBJ databases">
        <title>Resequencing data analysis of finger millet.</title>
        <authorList>
            <person name="Hatakeyama M."/>
            <person name="Aluri S."/>
            <person name="Balachadran M.T."/>
            <person name="Sivarajan S.R."/>
            <person name="Poveda L."/>
            <person name="Shimizu-Inatsugi R."/>
            <person name="Schlapbach R."/>
            <person name="Sreeman S.M."/>
            <person name="Shimizu K.K."/>
        </authorList>
    </citation>
    <scope>NUCLEOTIDE SEQUENCE</scope>
</reference>
<dbReference type="Proteomes" id="UP001054889">
    <property type="component" value="Unassembled WGS sequence"/>
</dbReference>
<dbReference type="GO" id="GO:0016297">
    <property type="term" value="F:fatty acyl-[ACP] hydrolase activity"/>
    <property type="evidence" value="ECO:0007669"/>
    <property type="project" value="TreeGrafter"/>
</dbReference>
<dbReference type="CDD" id="cd00586">
    <property type="entry name" value="4HBT"/>
    <property type="match status" value="1"/>
</dbReference>
<dbReference type="PANTHER" id="PTHR31793">
    <property type="entry name" value="4-HYDROXYBENZOYL-COA THIOESTERASE FAMILY MEMBER"/>
    <property type="match status" value="1"/>
</dbReference>
<dbReference type="InterPro" id="IPR050563">
    <property type="entry name" value="4-hydroxybenzoyl-CoA_TE"/>
</dbReference>